<evidence type="ECO:0000256" key="4">
    <source>
        <dbReference type="ARBA" id="ARBA00023242"/>
    </source>
</evidence>
<name>A0ABQ1A7V8_ASPLE</name>
<reference evidence="7 8" key="1">
    <citation type="submission" date="2020-01" db="EMBL/GenBank/DDBJ databases">
        <title>Draft genome sequence of Aspergillus lentulus IFM 60648.</title>
        <authorList>
            <person name="Takahashi H."/>
            <person name="Yaguchi T."/>
        </authorList>
    </citation>
    <scope>NUCLEOTIDE SEQUENCE [LARGE SCALE GENOMIC DNA]</scope>
    <source>
        <strain evidence="7 8">IFM 60648</strain>
    </source>
</reference>
<feature type="region of interest" description="Disordered" evidence="5">
    <location>
        <begin position="134"/>
        <end position="173"/>
    </location>
</feature>
<organism evidence="7 8">
    <name type="scientific">Aspergillus lentulus</name>
    <dbReference type="NCBI Taxonomy" id="293939"/>
    <lineage>
        <taxon>Eukaryota</taxon>
        <taxon>Fungi</taxon>
        <taxon>Dikarya</taxon>
        <taxon>Ascomycota</taxon>
        <taxon>Pezizomycotina</taxon>
        <taxon>Eurotiomycetes</taxon>
        <taxon>Eurotiomycetidae</taxon>
        <taxon>Eurotiales</taxon>
        <taxon>Aspergillaceae</taxon>
        <taxon>Aspergillus</taxon>
        <taxon>Aspergillus subgen. Fumigati</taxon>
    </lineage>
</organism>
<dbReference type="Pfam" id="PF00172">
    <property type="entry name" value="Zn_clus"/>
    <property type="match status" value="1"/>
</dbReference>
<gene>
    <name evidence="7" type="ORF">IFM60648_04493</name>
</gene>
<dbReference type="InterPro" id="IPR001138">
    <property type="entry name" value="Zn2Cys6_DnaBD"/>
</dbReference>
<dbReference type="InterPro" id="IPR051127">
    <property type="entry name" value="Fungal_SecMet_Regulators"/>
</dbReference>
<dbReference type="PANTHER" id="PTHR47424">
    <property type="entry name" value="REGULATORY PROTEIN GAL4"/>
    <property type="match status" value="1"/>
</dbReference>
<dbReference type="SMART" id="SM00066">
    <property type="entry name" value="GAL4"/>
    <property type="match status" value="1"/>
</dbReference>
<protein>
    <submittedName>
        <fullName evidence="7">C6 finger domain protein, putative</fullName>
    </submittedName>
</protein>
<feature type="region of interest" description="Disordered" evidence="5">
    <location>
        <begin position="227"/>
        <end position="251"/>
    </location>
</feature>
<dbReference type="PANTHER" id="PTHR47424:SF15">
    <property type="entry name" value="ZN(II)2CYS6 TRANSCRIPTION FACTOR (EUROFUNG)"/>
    <property type="match status" value="1"/>
</dbReference>
<dbReference type="PROSITE" id="PS50048">
    <property type="entry name" value="ZN2_CY6_FUNGAL_2"/>
    <property type="match status" value="1"/>
</dbReference>
<evidence type="ECO:0000256" key="1">
    <source>
        <dbReference type="ARBA" id="ARBA00023015"/>
    </source>
</evidence>
<dbReference type="CDD" id="cd00067">
    <property type="entry name" value="GAL4"/>
    <property type="match status" value="1"/>
</dbReference>
<dbReference type="SUPFAM" id="SSF57701">
    <property type="entry name" value="Zn2/Cys6 DNA-binding domain"/>
    <property type="match status" value="1"/>
</dbReference>
<evidence type="ECO:0000259" key="6">
    <source>
        <dbReference type="PROSITE" id="PS50048"/>
    </source>
</evidence>
<evidence type="ECO:0000313" key="8">
    <source>
        <dbReference type="Proteomes" id="UP000465220"/>
    </source>
</evidence>
<keyword evidence="4" id="KW-0539">Nucleus</keyword>
<feature type="domain" description="Zn(2)-C6 fungal-type" evidence="6">
    <location>
        <begin position="18"/>
        <end position="48"/>
    </location>
</feature>
<dbReference type="PROSITE" id="PS00463">
    <property type="entry name" value="ZN2_CY6_FUNGAL_1"/>
    <property type="match status" value="1"/>
</dbReference>
<evidence type="ECO:0000256" key="5">
    <source>
        <dbReference type="SAM" id="MobiDB-lite"/>
    </source>
</evidence>
<dbReference type="EMBL" id="BLKI01000021">
    <property type="protein sequence ID" value="GFF75620.1"/>
    <property type="molecule type" value="Genomic_DNA"/>
</dbReference>
<keyword evidence="2" id="KW-0238">DNA-binding</keyword>
<evidence type="ECO:0000256" key="3">
    <source>
        <dbReference type="ARBA" id="ARBA00023163"/>
    </source>
</evidence>
<sequence length="263" mass="29575">MSSSKSSKGSKPSRITVACNSCRSRKQKCSGNKPICTQCIQSHRQCDWPEQLKRGPAKGYIEALEHRLHETEQILLRLLAHMTDKQLSTALERDQSPFLRSAKNDAQYWRRYPLRTARDLRKWQQDCLAETRVAGPAVTSPSRRTDVSAQPEVEPDENGPAPESQQTEHPVPHFEQATSACELGLKSTQADHSKGINQLLAWKKGYDSFNELRKSPTASGSIYIPSLERTRSEDTQPLHAGTPPGPSLWSEAPSVAFQRQFLW</sequence>
<evidence type="ECO:0000256" key="2">
    <source>
        <dbReference type="ARBA" id="ARBA00023125"/>
    </source>
</evidence>
<comment type="caution">
    <text evidence="7">The sequence shown here is derived from an EMBL/GenBank/DDBJ whole genome shotgun (WGS) entry which is preliminary data.</text>
</comment>
<keyword evidence="3" id="KW-0804">Transcription</keyword>
<keyword evidence="1" id="KW-0805">Transcription regulation</keyword>
<dbReference type="Proteomes" id="UP000465220">
    <property type="component" value="Unassembled WGS sequence"/>
</dbReference>
<proteinExistence type="predicted"/>
<dbReference type="Gene3D" id="4.10.240.10">
    <property type="entry name" value="Zn(2)-C6 fungal-type DNA-binding domain"/>
    <property type="match status" value="1"/>
</dbReference>
<accession>A0ABQ1A7V8</accession>
<evidence type="ECO:0000313" key="7">
    <source>
        <dbReference type="EMBL" id="GFF75620.1"/>
    </source>
</evidence>
<dbReference type="InterPro" id="IPR036864">
    <property type="entry name" value="Zn2-C6_fun-type_DNA-bd_sf"/>
</dbReference>
<keyword evidence="8" id="KW-1185">Reference proteome</keyword>